<dbReference type="InParanoid" id="E9GQB3"/>
<sequence length="75" mass="8606">MQRSDLERNGSFTLVLKLKFKAAMASRRVSQTILSDSTHLLSYIRINAIGFLLKEKDVRHPEEITDNITNDPVFD</sequence>
<proteinExistence type="predicted"/>
<evidence type="ECO:0000313" key="2">
    <source>
        <dbReference type="Proteomes" id="UP000000305"/>
    </source>
</evidence>
<reference evidence="1 2" key="1">
    <citation type="journal article" date="2011" name="Science">
        <title>The ecoresponsive genome of Daphnia pulex.</title>
        <authorList>
            <person name="Colbourne J.K."/>
            <person name="Pfrender M.E."/>
            <person name="Gilbert D."/>
            <person name="Thomas W.K."/>
            <person name="Tucker A."/>
            <person name="Oakley T.H."/>
            <person name="Tokishita S."/>
            <person name="Aerts A."/>
            <person name="Arnold G.J."/>
            <person name="Basu M.K."/>
            <person name="Bauer D.J."/>
            <person name="Caceres C.E."/>
            <person name="Carmel L."/>
            <person name="Casola C."/>
            <person name="Choi J.H."/>
            <person name="Detter J.C."/>
            <person name="Dong Q."/>
            <person name="Dusheyko S."/>
            <person name="Eads B.D."/>
            <person name="Frohlich T."/>
            <person name="Geiler-Samerotte K.A."/>
            <person name="Gerlach D."/>
            <person name="Hatcher P."/>
            <person name="Jogdeo S."/>
            <person name="Krijgsveld J."/>
            <person name="Kriventseva E.V."/>
            <person name="Kultz D."/>
            <person name="Laforsch C."/>
            <person name="Lindquist E."/>
            <person name="Lopez J."/>
            <person name="Manak J.R."/>
            <person name="Muller J."/>
            <person name="Pangilinan J."/>
            <person name="Patwardhan R.P."/>
            <person name="Pitluck S."/>
            <person name="Pritham E.J."/>
            <person name="Rechtsteiner A."/>
            <person name="Rho M."/>
            <person name="Rogozin I.B."/>
            <person name="Sakarya O."/>
            <person name="Salamov A."/>
            <person name="Schaack S."/>
            <person name="Shapiro H."/>
            <person name="Shiga Y."/>
            <person name="Skalitzky C."/>
            <person name="Smith Z."/>
            <person name="Souvorov A."/>
            <person name="Sung W."/>
            <person name="Tang Z."/>
            <person name="Tsuchiya D."/>
            <person name="Tu H."/>
            <person name="Vos H."/>
            <person name="Wang M."/>
            <person name="Wolf Y.I."/>
            <person name="Yamagata H."/>
            <person name="Yamada T."/>
            <person name="Ye Y."/>
            <person name="Shaw J.R."/>
            <person name="Andrews J."/>
            <person name="Crease T.J."/>
            <person name="Tang H."/>
            <person name="Lucas S.M."/>
            <person name="Robertson H.M."/>
            <person name="Bork P."/>
            <person name="Koonin E.V."/>
            <person name="Zdobnov E.M."/>
            <person name="Grigoriev I.V."/>
            <person name="Lynch M."/>
            <person name="Boore J.L."/>
        </authorList>
    </citation>
    <scope>NUCLEOTIDE SEQUENCE [LARGE SCALE GENOMIC DNA]</scope>
</reference>
<gene>
    <name evidence="1" type="ORF">DAPPUDRAFT_246370</name>
</gene>
<accession>E9GQB3</accession>
<dbReference type="EMBL" id="GL732558">
    <property type="protein sequence ID" value="EFX78095.1"/>
    <property type="molecule type" value="Genomic_DNA"/>
</dbReference>
<dbReference type="Proteomes" id="UP000000305">
    <property type="component" value="Unassembled WGS sequence"/>
</dbReference>
<organism evidence="1 2">
    <name type="scientific">Daphnia pulex</name>
    <name type="common">Water flea</name>
    <dbReference type="NCBI Taxonomy" id="6669"/>
    <lineage>
        <taxon>Eukaryota</taxon>
        <taxon>Metazoa</taxon>
        <taxon>Ecdysozoa</taxon>
        <taxon>Arthropoda</taxon>
        <taxon>Crustacea</taxon>
        <taxon>Branchiopoda</taxon>
        <taxon>Diplostraca</taxon>
        <taxon>Cladocera</taxon>
        <taxon>Anomopoda</taxon>
        <taxon>Daphniidae</taxon>
        <taxon>Daphnia</taxon>
    </lineage>
</organism>
<protein>
    <submittedName>
        <fullName evidence="1">Uncharacterized protein</fullName>
    </submittedName>
</protein>
<evidence type="ECO:0000313" key="1">
    <source>
        <dbReference type="EMBL" id="EFX78095.1"/>
    </source>
</evidence>
<name>E9GQB3_DAPPU</name>
<dbReference type="KEGG" id="dpx:DAPPUDRAFT_246370"/>
<keyword evidence="2" id="KW-1185">Reference proteome</keyword>
<dbReference type="AlphaFoldDB" id="E9GQB3"/>
<dbReference type="HOGENOM" id="CLU_2673607_0_0_1"/>